<sequence length="210" mass="23392">MEAAQEQGVHLLVGHIERFNPGVQRVKKYIEDGKVGQVVLISSKRVSRWPIRIGDVGVVKDLAIHDIDIMRFLTGKDPVEVYAIAGSIQHKYEDYANIVLKFQGLPVAFIEANWLTPRKFRELKVTGSEGVITLDYITQETTIMNSDGLFIPITPWEEPLKKELAHFVNVVAGLEKPLINGRDGLMAVYICEMALKSASIGSPIKLKSPV</sequence>
<dbReference type="SUPFAM" id="SSF55347">
    <property type="entry name" value="Glyceraldehyde-3-phosphate dehydrogenase-like, C-terminal domain"/>
    <property type="match status" value="1"/>
</dbReference>
<reference evidence="2 3" key="1">
    <citation type="submission" date="2018-06" db="EMBL/GenBank/DDBJ databases">
        <title>Extensive metabolic versatility and redundancy in microbially diverse, dynamic hydrothermal sediments.</title>
        <authorList>
            <person name="Dombrowski N."/>
            <person name="Teske A."/>
            <person name="Baker B.J."/>
        </authorList>
    </citation>
    <scope>NUCLEOTIDE SEQUENCE [LARGE SCALE GENOMIC DNA]</scope>
    <source>
        <strain evidence="2">B29_G17</strain>
    </source>
</reference>
<dbReference type="InterPro" id="IPR051450">
    <property type="entry name" value="Gfo/Idh/MocA_Oxidoreductases"/>
</dbReference>
<protein>
    <recommendedName>
        <fullName evidence="1">GFO/IDH/MocA-like oxidoreductase domain-containing protein</fullName>
    </recommendedName>
</protein>
<dbReference type="Gene3D" id="3.30.360.10">
    <property type="entry name" value="Dihydrodipicolinate Reductase, domain 2"/>
    <property type="match status" value="1"/>
</dbReference>
<comment type="caution">
    <text evidence="2">The sequence shown here is derived from an EMBL/GenBank/DDBJ whole genome shotgun (WGS) entry which is preliminary data.</text>
</comment>
<evidence type="ECO:0000313" key="3">
    <source>
        <dbReference type="Proteomes" id="UP000268446"/>
    </source>
</evidence>
<proteinExistence type="predicted"/>
<gene>
    <name evidence="2" type="ORF">DRJ20_02675</name>
</gene>
<feature type="domain" description="GFO/IDH/MocA-like oxidoreductase" evidence="1">
    <location>
        <begin position="23"/>
        <end position="132"/>
    </location>
</feature>
<dbReference type="Proteomes" id="UP000268446">
    <property type="component" value="Unassembled WGS sequence"/>
</dbReference>
<dbReference type="InterPro" id="IPR055170">
    <property type="entry name" value="GFO_IDH_MocA-like_dom"/>
</dbReference>
<dbReference type="EMBL" id="QMQZ01000082">
    <property type="protein sequence ID" value="RLE51052.1"/>
    <property type="molecule type" value="Genomic_DNA"/>
</dbReference>
<dbReference type="PANTHER" id="PTHR43377:SF1">
    <property type="entry name" value="BILIVERDIN REDUCTASE A"/>
    <property type="match status" value="1"/>
</dbReference>
<evidence type="ECO:0000259" key="1">
    <source>
        <dbReference type="Pfam" id="PF22725"/>
    </source>
</evidence>
<dbReference type="PANTHER" id="PTHR43377">
    <property type="entry name" value="BILIVERDIN REDUCTASE A"/>
    <property type="match status" value="1"/>
</dbReference>
<dbReference type="AlphaFoldDB" id="A0A497EVI9"/>
<name>A0A497EVI9_9CREN</name>
<dbReference type="Pfam" id="PF22725">
    <property type="entry name" value="GFO_IDH_MocA_C3"/>
    <property type="match status" value="1"/>
</dbReference>
<accession>A0A497EVI9</accession>
<evidence type="ECO:0000313" key="2">
    <source>
        <dbReference type="EMBL" id="RLE51052.1"/>
    </source>
</evidence>
<organism evidence="2 3">
    <name type="scientific">Thermoproteota archaeon</name>
    <dbReference type="NCBI Taxonomy" id="2056631"/>
    <lineage>
        <taxon>Archaea</taxon>
        <taxon>Thermoproteota</taxon>
    </lineage>
</organism>